<reference evidence="7" key="1">
    <citation type="submission" date="2017-02" db="UniProtKB">
        <authorList>
            <consortium name="WormBaseParasite"/>
        </authorList>
    </citation>
    <scope>IDENTIFICATION</scope>
</reference>
<dbReference type="AlphaFoldDB" id="A0A0R3PRC7"/>
<evidence type="ECO:0000256" key="2">
    <source>
        <dbReference type="ARBA" id="ARBA00023157"/>
    </source>
</evidence>
<proteinExistence type="predicted"/>
<dbReference type="InterPro" id="IPR000001">
    <property type="entry name" value="Kringle"/>
</dbReference>
<name>A0A0R3PRC7_ANGCS</name>
<evidence type="ECO:0000256" key="1">
    <source>
        <dbReference type="ARBA" id="ARBA00022572"/>
    </source>
</evidence>
<reference evidence="5 6" key="2">
    <citation type="submission" date="2018-11" db="EMBL/GenBank/DDBJ databases">
        <authorList>
            <consortium name="Pathogen Informatics"/>
        </authorList>
    </citation>
    <scope>NUCLEOTIDE SEQUENCE [LARGE SCALE GENOMIC DNA]</scope>
    <source>
        <strain evidence="5 6">Costa Rica</strain>
    </source>
</reference>
<dbReference type="Proteomes" id="UP000267027">
    <property type="component" value="Unassembled WGS sequence"/>
</dbReference>
<dbReference type="STRING" id="334426.A0A0R3PRC7"/>
<dbReference type="SUPFAM" id="SSF57440">
    <property type="entry name" value="Kringle-like"/>
    <property type="match status" value="1"/>
</dbReference>
<organism evidence="7">
    <name type="scientific">Angiostrongylus costaricensis</name>
    <name type="common">Nematode worm</name>
    <dbReference type="NCBI Taxonomy" id="334426"/>
    <lineage>
        <taxon>Eukaryota</taxon>
        <taxon>Metazoa</taxon>
        <taxon>Ecdysozoa</taxon>
        <taxon>Nematoda</taxon>
        <taxon>Chromadorea</taxon>
        <taxon>Rhabditida</taxon>
        <taxon>Rhabditina</taxon>
        <taxon>Rhabditomorpha</taxon>
        <taxon>Strongyloidea</taxon>
        <taxon>Metastrongylidae</taxon>
        <taxon>Angiostrongylus</taxon>
    </lineage>
</organism>
<gene>
    <name evidence="5" type="ORF">ACOC_LOCUS8034</name>
</gene>
<dbReference type="InterPro" id="IPR013806">
    <property type="entry name" value="Kringle-like"/>
</dbReference>
<comment type="caution">
    <text evidence="3">Lacks conserved residue(s) required for the propagation of feature annotation.</text>
</comment>
<protein>
    <submittedName>
        <fullName evidence="7">Kringle domain-containing protein</fullName>
    </submittedName>
</protein>
<dbReference type="PROSITE" id="PS00021">
    <property type="entry name" value="KRINGLE_1"/>
    <property type="match status" value="1"/>
</dbReference>
<keyword evidence="1 3" id="KW-0420">Kringle</keyword>
<dbReference type="InterPro" id="IPR038178">
    <property type="entry name" value="Kringle_sf"/>
</dbReference>
<accession>A0A0R3PRC7</accession>
<evidence type="ECO:0000313" key="7">
    <source>
        <dbReference type="WBParaSite" id="ACOC_0000803301-mRNA-1"/>
    </source>
</evidence>
<dbReference type="Gene3D" id="2.40.20.10">
    <property type="entry name" value="Plasminogen Kringle 4"/>
    <property type="match status" value="1"/>
</dbReference>
<dbReference type="OMA" id="EDPRFMC"/>
<feature type="domain" description="Kringle" evidence="4">
    <location>
        <begin position="1"/>
        <end position="78"/>
    </location>
</feature>
<dbReference type="InterPro" id="IPR018056">
    <property type="entry name" value="Kringle_CS"/>
</dbReference>
<dbReference type="EMBL" id="UYYA01004107">
    <property type="protein sequence ID" value="VDM59619.1"/>
    <property type="molecule type" value="Genomic_DNA"/>
</dbReference>
<keyword evidence="2" id="KW-1015">Disulfide bond</keyword>
<dbReference type="InterPro" id="IPR058845">
    <property type="entry name" value="Kringle_2"/>
</dbReference>
<dbReference type="OrthoDB" id="5917794at2759"/>
<evidence type="ECO:0000313" key="6">
    <source>
        <dbReference type="Proteomes" id="UP000267027"/>
    </source>
</evidence>
<dbReference type="WBParaSite" id="ACOC_0000803301-mRNA-1">
    <property type="protein sequence ID" value="ACOC_0000803301-mRNA-1"/>
    <property type="gene ID" value="ACOC_0000803301"/>
</dbReference>
<sequence length="449" mass="51296">MQTVKGSNDMVSWMAVTYVQVNLDYITQKVFSTTISQHENYCRNPDNHPLGPWCFYEDEDKIRRAPCFYTCATDIRRLCLAKAFFPYYQTPYPFDNAPLSPVDPRVLRTIKDSGLRKRNAQLGQIPCLDLSDILDVPDVVGAVEHATPLYSIALTTRHLTQARLAGNAVVTRKKCHQTGMRTLIAGPWTSIKDDSLFLPEDSDPEHVGPILRDFLRSQMLAGRQGIDKPWRPCFSACEDNTYTAERRGERHRAAFKPGGGSLVKGTKLCWPISTENQLNSRLFYFGNKVVDRRQRSCLKWTEAMSVLYRHYSSYIKEVKKKSAVKRKELKTFVKFGPCFDPCKCKSETMHEPFQSYREMCEKENHDYEPCTASRDARALNIRYYDEKLKAIPEAHIPGIFTPLITTVLSGTMSKGEDVNISFMVHPFGLDYQGDLGFLKNAADITILMY</sequence>
<dbReference type="Pfam" id="PF25866">
    <property type="entry name" value="Kringle_2"/>
    <property type="match status" value="1"/>
</dbReference>
<evidence type="ECO:0000313" key="5">
    <source>
        <dbReference type="EMBL" id="VDM59619.1"/>
    </source>
</evidence>
<evidence type="ECO:0000256" key="3">
    <source>
        <dbReference type="PROSITE-ProRule" id="PRU00121"/>
    </source>
</evidence>
<dbReference type="PROSITE" id="PS50070">
    <property type="entry name" value="KRINGLE_2"/>
    <property type="match status" value="1"/>
</dbReference>
<evidence type="ECO:0000259" key="4">
    <source>
        <dbReference type="PROSITE" id="PS50070"/>
    </source>
</evidence>
<keyword evidence="6" id="KW-1185">Reference proteome</keyword>